<dbReference type="RefSeq" id="XP_005650631.1">
    <property type="nucleotide sequence ID" value="XM_005650574.1"/>
</dbReference>
<dbReference type="STRING" id="574566.I0Z618"/>
<protein>
    <submittedName>
        <fullName evidence="2">Uncharacterized protein</fullName>
    </submittedName>
</protein>
<feature type="region of interest" description="Disordered" evidence="1">
    <location>
        <begin position="383"/>
        <end position="407"/>
    </location>
</feature>
<dbReference type="InterPro" id="IPR039267">
    <property type="entry name" value="Lsm11"/>
</dbReference>
<feature type="region of interest" description="Disordered" evidence="1">
    <location>
        <begin position="1"/>
        <end position="86"/>
    </location>
</feature>
<dbReference type="Proteomes" id="UP000007264">
    <property type="component" value="Unassembled WGS sequence"/>
</dbReference>
<keyword evidence="3" id="KW-1185">Reference proteome</keyword>
<accession>I0Z618</accession>
<feature type="compositionally biased region" description="Low complexity" evidence="1">
    <location>
        <begin position="1"/>
        <end position="13"/>
    </location>
</feature>
<comment type="caution">
    <text evidence="2">The sequence shown here is derived from an EMBL/GenBank/DDBJ whole genome shotgun (WGS) entry which is preliminary data.</text>
</comment>
<dbReference type="SUPFAM" id="SSF50182">
    <property type="entry name" value="Sm-like ribonucleoproteins"/>
    <property type="match status" value="1"/>
</dbReference>
<evidence type="ECO:0000313" key="3">
    <source>
        <dbReference type="Proteomes" id="UP000007264"/>
    </source>
</evidence>
<evidence type="ECO:0000256" key="1">
    <source>
        <dbReference type="SAM" id="MobiDB-lite"/>
    </source>
</evidence>
<dbReference type="GO" id="GO:0005683">
    <property type="term" value="C:U7 snRNP"/>
    <property type="evidence" value="ECO:0007669"/>
    <property type="project" value="TreeGrafter"/>
</dbReference>
<dbReference type="PANTHER" id="PTHR21415:SF1">
    <property type="entry name" value="U7 SNRNA-ASSOCIATED SM-LIKE PROTEIN LSM11"/>
    <property type="match status" value="1"/>
</dbReference>
<dbReference type="PANTHER" id="PTHR21415">
    <property type="entry name" value="U7 SNRNA-ASSOCIATED SM-LIKE PROTEIN LSM11"/>
    <property type="match status" value="1"/>
</dbReference>
<feature type="region of interest" description="Disordered" evidence="1">
    <location>
        <begin position="129"/>
        <end position="148"/>
    </location>
</feature>
<dbReference type="GO" id="GO:0006398">
    <property type="term" value="P:mRNA 3'-end processing by stem-loop binding and cleavage"/>
    <property type="evidence" value="ECO:0007669"/>
    <property type="project" value="TreeGrafter"/>
</dbReference>
<dbReference type="InterPro" id="IPR010920">
    <property type="entry name" value="LSM_dom_sf"/>
</dbReference>
<dbReference type="KEGG" id="csl:COCSUDRAFT_40248"/>
<dbReference type="Gene3D" id="2.30.30.100">
    <property type="match status" value="1"/>
</dbReference>
<dbReference type="EMBL" id="AGSI01000003">
    <property type="protein sequence ID" value="EIE26087.1"/>
    <property type="molecule type" value="Genomic_DNA"/>
</dbReference>
<dbReference type="GeneID" id="17044091"/>
<dbReference type="GO" id="GO:0071209">
    <property type="term" value="F:U7 snRNA binding"/>
    <property type="evidence" value="ECO:0007669"/>
    <property type="project" value="InterPro"/>
</dbReference>
<evidence type="ECO:0000313" key="2">
    <source>
        <dbReference type="EMBL" id="EIE26087.1"/>
    </source>
</evidence>
<reference evidence="2 3" key="1">
    <citation type="journal article" date="2012" name="Genome Biol.">
        <title>The genome of the polar eukaryotic microalga coccomyxa subellipsoidea reveals traits of cold adaptation.</title>
        <authorList>
            <person name="Blanc G."/>
            <person name="Agarkova I."/>
            <person name="Grimwood J."/>
            <person name="Kuo A."/>
            <person name="Brueggeman A."/>
            <person name="Dunigan D."/>
            <person name="Gurnon J."/>
            <person name="Ladunga I."/>
            <person name="Lindquist E."/>
            <person name="Lucas S."/>
            <person name="Pangilinan J."/>
            <person name="Proschold T."/>
            <person name="Salamov A."/>
            <person name="Schmutz J."/>
            <person name="Weeks D."/>
            <person name="Yamada T."/>
            <person name="Claverie J.M."/>
            <person name="Grigoriev I."/>
            <person name="Van Etten J."/>
            <person name="Lomsadze A."/>
            <person name="Borodovsky M."/>
        </authorList>
    </citation>
    <scope>NUCLEOTIDE SEQUENCE [LARGE SCALE GENOMIC DNA]</scope>
    <source>
        <strain evidence="2 3">C-169</strain>
    </source>
</reference>
<proteinExistence type="predicted"/>
<dbReference type="AlphaFoldDB" id="I0Z618"/>
<organism evidence="2 3">
    <name type="scientific">Coccomyxa subellipsoidea (strain C-169)</name>
    <name type="common">Green microalga</name>
    <dbReference type="NCBI Taxonomy" id="574566"/>
    <lineage>
        <taxon>Eukaryota</taxon>
        <taxon>Viridiplantae</taxon>
        <taxon>Chlorophyta</taxon>
        <taxon>core chlorophytes</taxon>
        <taxon>Trebouxiophyceae</taxon>
        <taxon>Trebouxiophyceae incertae sedis</taxon>
        <taxon>Coccomyxaceae</taxon>
        <taxon>Coccomyxa</taxon>
        <taxon>Coccomyxa subellipsoidea</taxon>
    </lineage>
</organism>
<gene>
    <name evidence="2" type="ORF">COCSUDRAFT_40248</name>
</gene>
<sequence length="442" mass="47206">MERTISTTTATGTGEAGARRRRNPGQSGVGTGREKQSGSTAAERKTRRGILLRIGGETGTAKRNNEPEGAGARSVKEQGSTARPRAAGAEMVTAAEAEGRTVGVTGTQMLGKVDTYDIARQPGMLIAADPTVSCPGRSTGGQTDGMTGAQRSTIGQIAGGRAVARGAPVAATGAIAGTEISGRHERDRGGRLLEETAAGHTEGGVESSHRSRLSRSVKEMAEAKEAPSTLEYDATMDFFSPQFDAAKALSTPGLLPPNPKVLPLDNISKCRAILPAELPESRAAKMAVNPKRRRSQAAQAALERARARTATVRSRQEAALAAERPPALQRVAAAVPEGPLSLLRKCCFLRGFDKYMNLILWETDEHYTVRLRVERSKVVGVPAREKADPAEDSPQQGNKKRGKMENSRLIWKQEKRVRHLQQVLLRGSSIVLVSLVPVEPNH</sequence>
<name>I0Z618_COCSC</name>
<dbReference type="OrthoDB" id="10002367at2759"/>